<organism evidence="3 4">
    <name type="scientific">Epibacterium ulvae</name>
    <dbReference type="NCBI Taxonomy" id="1156985"/>
    <lineage>
        <taxon>Bacteria</taxon>
        <taxon>Pseudomonadati</taxon>
        <taxon>Pseudomonadota</taxon>
        <taxon>Alphaproteobacteria</taxon>
        <taxon>Rhodobacterales</taxon>
        <taxon>Roseobacteraceae</taxon>
        <taxon>Epibacterium</taxon>
    </lineage>
</organism>
<dbReference type="Pfam" id="PF13403">
    <property type="entry name" value="Hint_2"/>
    <property type="match status" value="1"/>
</dbReference>
<dbReference type="EMBL" id="FMWG01000002">
    <property type="protein sequence ID" value="SCZ52904.1"/>
    <property type="molecule type" value="Genomic_DNA"/>
</dbReference>
<protein>
    <submittedName>
        <fullName evidence="3">Hint domain-containing protein</fullName>
    </submittedName>
</protein>
<evidence type="ECO:0000313" key="4">
    <source>
        <dbReference type="Proteomes" id="UP000198767"/>
    </source>
</evidence>
<proteinExistence type="predicted"/>
<dbReference type="OrthoDB" id="6305173at2"/>
<accession>A0A1G5PTK4</accession>
<evidence type="ECO:0000259" key="2">
    <source>
        <dbReference type="Pfam" id="PF13403"/>
    </source>
</evidence>
<name>A0A1G5PTK4_9RHOB</name>
<sequence>MSIPYSLQRAASNMLEQQAVLQDTPALPTGNKPQLRRFDVMSLLPNGDIAETRHIAPAMPLFENAFTAFSRGSMVETDHGPVAIEDLFPGDNILTTDGETMPLMWKGSTLVMPTREAAKGTDNQLTSLMPDSMGYHKPASCVVVGASARLLCTPAHLRKDIVGGPLLTPVPMFHDGMNIVETAPPTPVQMFHLMLPQHAVIRIAGLEFETFHPGTDALRHVSHAMRTLFLNLFSHIDTPTDFGPLAHPRAEGKDRGVDREPFHV</sequence>
<dbReference type="STRING" id="1156985.SAMN04488118_10260"/>
<dbReference type="InterPro" id="IPR028992">
    <property type="entry name" value="Hedgehog/Intein_dom"/>
</dbReference>
<feature type="compositionally biased region" description="Basic and acidic residues" evidence="1">
    <location>
        <begin position="248"/>
        <end position="264"/>
    </location>
</feature>
<feature type="domain" description="Hedgehog/Intein (Hint)" evidence="2">
    <location>
        <begin position="68"/>
        <end position="214"/>
    </location>
</feature>
<keyword evidence="4" id="KW-1185">Reference proteome</keyword>
<dbReference type="RefSeq" id="WP_090215900.1">
    <property type="nucleotide sequence ID" value="NZ_CANMPF010000001.1"/>
</dbReference>
<evidence type="ECO:0000313" key="3">
    <source>
        <dbReference type="EMBL" id="SCZ52904.1"/>
    </source>
</evidence>
<dbReference type="Proteomes" id="UP000198767">
    <property type="component" value="Unassembled WGS sequence"/>
</dbReference>
<feature type="region of interest" description="Disordered" evidence="1">
    <location>
        <begin position="244"/>
        <end position="264"/>
    </location>
</feature>
<reference evidence="3 4" key="1">
    <citation type="submission" date="2016-10" db="EMBL/GenBank/DDBJ databases">
        <authorList>
            <person name="de Groot N.N."/>
        </authorList>
    </citation>
    <scope>NUCLEOTIDE SEQUENCE [LARGE SCALE GENOMIC DNA]</scope>
    <source>
        <strain evidence="3 4">U95</strain>
    </source>
</reference>
<gene>
    <name evidence="3" type="ORF">SAMN04488118_10260</name>
</gene>
<dbReference type="AlphaFoldDB" id="A0A1G5PTK4"/>
<evidence type="ECO:0000256" key="1">
    <source>
        <dbReference type="SAM" id="MobiDB-lite"/>
    </source>
</evidence>